<organism evidence="1 2">
    <name type="scientific">Roseiarcus fermentans</name>
    <dbReference type="NCBI Taxonomy" id="1473586"/>
    <lineage>
        <taxon>Bacteria</taxon>
        <taxon>Pseudomonadati</taxon>
        <taxon>Pseudomonadota</taxon>
        <taxon>Alphaproteobacteria</taxon>
        <taxon>Hyphomicrobiales</taxon>
        <taxon>Roseiarcaceae</taxon>
        <taxon>Roseiarcus</taxon>
    </lineage>
</organism>
<evidence type="ECO:0000313" key="2">
    <source>
        <dbReference type="Proteomes" id="UP000253529"/>
    </source>
</evidence>
<name>A0A366FSI0_9HYPH</name>
<dbReference type="Proteomes" id="UP000253529">
    <property type="component" value="Unassembled WGS sequence"/>
</dbReference>
<dbReference type="EMBL" id="QNRK01000002">
    <property type="protein sequence ID" value="RBP17633.1"/>
    <property type="molecule type" value="Genomic_DNA"/>
</dbReference>
<sequence length="200" mass="22574">MNDMHLVMHGLAIKKHATPEDVASGVGLDLDAVRETLGKLVAARRVVEAQGRYLLAPAARMLLDADYGRYYDSVRASPAFQAGYAGFERLNGALKQLITDWQTISVRGQRVPNDHSDKDYDAKIVDRLGDLHERAEETLEKLACALPRLAIYRDKLEAALDKAEKGAIAWVSDARIESYHTVWYELHEDLLRLMQRERSE</sequence>
<comment type="caution">
    <text evidence="1">The sequence shown here is derived from an EMBL/GenBank/DDBJ whole genome shotgun (WGS) entry which is preliminary data.</text>
</comment>
<accession>A0A366FSI0</accession>
<gene>
    <name evidence="1" type="ORF">DFR50_102125</name>
</gene>
<dbReference type="RefSeq" id="WP_113887588.1">
    <property type="nucleotide sequence ID" value="NZ_QNRK01000002.1"/>
</dbReference>
<dbReference type="AlphaFoldDB" id="A0A366FSI0"/>
<keyword evidence="2" id="KW-1185">Reference proteome</keyword>
<protein>
    <submittedName>
        <fullName evidence="1">Uncharacterized protein</fullName>
    </submittedName>
</protein>
<dbReference type="OrthoDB" id="8895600at2"/>
<reference evidence="1 2" key="1">
    <citation type="submission" date="2018-06" db="EMBL/GenBank/DDBJ databases">
        <title>Genomic Encyclopedia of Type Strains, Phase IV (KMG-IV): sequencing the most valuable type-strain genomes for metagenomic binning, comparative biology and taxonomic classification.</title>
        <authorList>
            <person name="Goeker M."/>
        </authorList>
    </citation>
    <scope>NUCLEOTIDE SEQUENCE [LARGE SCALE GENOMIC DNA]</scope>
    <source>
        <strain evidence="1 2">DSM 24875</strain>
    </source>
</reference>
<evidence type="ECO:0000313" key="1">
    <source>
        <dbReference type="EMBL" id="RBP17633.1"/>
    </source>
</evidence>
<proteinExistence type="predicted"/>